<comment type="catalytic activity">
    <reaction evidence="22">
        <text>NAD(+) + H2O = ADP-D-ribose + nicotinamide + H(+)</text>
        <dbReference type="Rhea" id="RHEA:16301"/>
        <dbReference type="ChEBI" id="CHEBI:15377"/>
        <dbReference type="ChEBI" id="CHEBI:15378"/>
        <dbReference type="ChEBI" id="CHEBI:17154"/>
        <dbReference type="ChEBI" id="CHEBI:57540"/>
        <dbReference type="ChEBI" id="CHEBI:57967"/>
        <dbReference type="EC" id="3.2.2.6"/>
    </reaction>
</comment>
<evidence type="ECO:0000256" key="16">
    <source>
        <dbReference type="ARBA" id="ARBA00023180"/>
    </source>
</evidence>
<keyword evidence="8" id="KW-0812">Transmembrane</keyword>
<sequence length="349" mass="38902">MVSFLYRCLDNECLHLVESILYTFGKVSKESFIITVFSLQYAKHSSGEIQIMLNGSTLGGAFPVPSFLADFEIPNFQRDRVSNISIMVMDEIGGPDIDSCGKNSIAVLETILASRNFPFKCFDNYRLRNCDAIWERLTDAVYKKNPCNITEEDFKPLAALASQTIPCNKSLLWSKTNSLVHRYTKASQDFLTLEDTFLGSMFDGLMFCGKSYSSEMNYDSCPAWDECDHNAISAFWKTASATFAKASCGVVNVMLNGSADGGVARKESILRTVEVPSMNVNAVSEVRLWIMDNLEGPDKNSCNTESVLELKAYIEQHNLAFSCVDNYKPVQLLQCIETPDLPACNICKP</sequence>
<dbReference type="Bgee" id="ENSXETG00000034214">
    <property type="expression patterns" value="Expressed in mesonephros and 3 other cell types or tissues"/>
</dbReference>
<dbReference type="GeneTree" id="ENSGT00390000017291"/>
<evidence type="ECO:0000256" key="9">
    <source>
        <dbReference type="ARBA" id="ARBA00022801"/>
    </source>
</evidence>
<comment type="subcellular location">
    <subcellularLocation>
        <location evidence="1">Membrane</location>
        <topology evidence="1">Single-pass type II membrane protein</topology>
    </subcellularLocation>
</comment>
<comment type="subunit">
    <text evidence="3">Homodimer.</text>
</comment>
<name>A0A803JBZ6_XENTR</name>
<dbReference type="Gene3D" id="1.20.82.10">
    <property type="entry name" value="ADP Ribosyl Cyclase, Chain A, domain 1"/>
    <property type="match status" value="1"/>
</dbReference>
<evidence type="ECO:0000256" key="1">
    <source>
        <dbReference type="ARBA" id="ARBA00004606"/>
    </source>
</evidence>
<dbReference type="InterPro" id="IPR003193">
    <property type="entry name" value="ADP-ribosyl_cyclase"/>
</dbReference>
<evidence type="ECO:0000256" key="14">
    <source>
        <dbReference type="ARBA" id="ARBA00023136"/>
    </source>
</evidence>
<evidence type="ECO:0000256" key="19">
    <source>
        <dbReference type="ARBA" id="ARBA00030418"/>
    </source>
</evidence>
<organism evidence="23">
    <name type="scientific">Xenopus tropicalis</name>
    <name type="common">Western clawed frog</name>
    <name type="synonym">Silurana tropicalis</name>
    <dbReference type="NCBI Taxonomy" id="8364"/>
    <lineage>
        <taxon>Eukaryota</taxon>
        <taxon>Metazoa</taxon>
        <taxon>Chordata</taxon>
        <taxon>Craniata</taxon>
        <taxon>Vertebrata</taxon>
        <taxon>Euteleostomi</taxon>
        <taxon>Amphibia</taxon>
        <taxon>Batrachia</taxon>
        <taxon>Anura</taxon>
        <taxon>Pipoidea</taxon>
        <taxon>Pipidae</taxon>
        <taxon>Xenopodinae</taxon>
        <taxon>Xenopus</taxon>
        <taxon>Silurana</taxon>
    </lineage>
</organism>
<proteinExistence type="inferred from homology"/>
<dbReference type="PANTHER" id="PTHR10912:SF5">
    <property type="entry name" value="ADP-RIBOSYL CYCLASE_CYCLIC ADP-RIBOSE HYDROLASE 1"/>
    <property type="match status" value="1"/>
</dbReference>
<keyword evidence="14" id="KW-0472">Membrane</keyword>
<gene>
    <name evidence="23" type="primary">LOC101733556</name>
</gene>
<dbReference type="AlphaFoldDB" id="A0A803JBZ6"/>
<evidence type="ECO:0000256" key="21">
    <source>
        <dbReference type="ARBA" id="ARBA00031840"/>
    </source>
</evidence>
<keyword evidence="12" id="KW-1133">Transmembrane helix</keyword>
<keyword evidence="11" id="KW-0735">Signal-anchor</keyword>
<reference evidence="23" key="1">
    <citation type="journal article" date="2010" name="Science">
        <title>The genome of the Western clawed frog Xenopus tropicalis.</title>
        <authorList>
            <person name="Hellsten U."/>
            <person name="Harland R.M."/>
            <person name="Gilchrist M.J."/>
            <person name="Hendrix D."/>
            <person name="Jurka J."/>
            <person name="Kapitonov V."/>
            <person name="Ovcharenko I."/>
            <person name="Putnam N.H."/>
            <person name="Shu S."/>
            <person name="Taher L."/>
            <person name="Blitz I.L."/>
            <person name="Blumberg B."/>
            <person name="Dichmann D.S."/>
            <person name="Dubchak I."/>
            <person name="Amaya E."/>
            <person name="Detter J.C."/>
            <person name="Fletcher R."/>
            <person name="Gerhard D.S."/>
            <person name="Goodstein D."/>
            <person name="Graves T."/>
            <person name="Grigoriev I.V."/>
            <person name="Grimwood J."/>
            <person name="Kawashima T."/>
            <person name="Lindquist E."/>
            <person name="Lucas S.M."/>
            <person name="Mead P.E."/>
            <person name="Mitros T."/>
            <person name="Ogino H."/>
            <person name="Ohta Y."/>
            <person name="Poliakov A.V."/>
            <person name="Pollet N."/>
            <person name="Robert J."/>
            <person name="Salamov A."/>
            <person name="Sater A.K."/>
            <person name="Schmutz J."/>
            <person name="Terry A."/>
            <person name="Vize P.D."/>
            <person name="Warren W.C."/>
            <person name="Wells D."/>
            <person name="Wills A."/>
            <person name="Wilson R.K."/>
            <person name="Zimmerman L.B."/>
            <person name="Zorn A.M."/>
            <person name="Grainger R."/>
            <person name="Grammer T."/>
            <person name="Khokha M.K."/>
            <person name="Richardson P.M."/>
            <person name="Rokhsar D.S."/>
        </authorList>
    </citation>
    <scope>NUCLEOTIDE SEQUENCE [LARGE SCALE GENOMIC DNA]</scope>
    <source>
        <strain evidence="23">Nigerian</strain>
    </source>
</reference>
<dbReference type="Pfam" id="PF02267">
    <property type="entry name" value="Rib_hydrolayse"/>
    <property type="match status" value="1"/>
</dbReference>
<accession>A0A803JBZ6</accession>
<keyword evidence="7" id="KW-0808">Transferase</keyword>
<evidence type="ECO:0000256" key="12">
    <source>
        <dbReference type="ARBA" id="ARBA00022989"/>
    </source>
</evidence>
<evidence type="ECO:0000256" key="3">
    <source>
        <dbReference type="ARBA" id="ARBA00011738"/>
    </source>
</evidence>
<evidence type="ECO:0000256" key="11">
    <source>
        <dbReference type="ARBA" id="ARBA00022968"/>
    </source>
</evidence>
<keyword evidence="13" id="KW-0520">NAD</keyword>
<dbReference type="GO" id="GO:0016740">
    <property type="term" value="F:transferase activity"/>
    <property type="evidence" value="ECO:0007669"/>
    <property type="project" value="UniProtKB-KW"/>
</dbReference>
<evidence type="ECO:0000256" key="17">
    <source>
        <dbReference type="ARBA" id="ARBA00029787"/>
    </source>
</evidence>
<dbReference type="EC" id="3.2.2.6" evidence="4"/>
<evidence type="ECO:0000256" key="15">
    <source>
        <dbReference type="ARBA" id="ARBA00023157"/>
    </source>
</evidence>
<keyword evidence="16" id="KW-0325">Glycoprotein</keyword>
<dbReference type="SUPFAM" id="SSF52309">
    <property type="entry name" value="N-(deoxy)ribosyltransferase-like"/>
    <property type="match status" value="2"/>
</dbReference>
<dbReference type="GO" id="GO:0061809">
    <property type="term" value="F:NAD+ nucleosidase activity, cyclic ADP-ribose generating"/>
    <property type="evidence" value="ECO:0007669"/>
    <property type="project" value="UniProtKB-EC"/>
</dbReference>
<evidence type="ECO:0000256" key="10">
    <source>
        <dbReference type="ARBA" id="ARBA00022857"/>
    </source>
</evidence>
<dbReference type="PANTHER" id="PTHR10912">
    <property type="entry name" value="ADP-RIBOSYL CYCLASE"/>
    <property type="match status" value="1"/>
</dbReference>
<evidence type="ECO:0000256" key="20">
    <source>
        <dbReference type="ARBA" id="ARBA00031355"/>
    </source>
</evidence>
<evidence type="ECO:0000256" key="6">
    <source>
        <dbReference type="ARBA" id="ARBA00015644"/>
    </source>
</evidence>
<keyword evidence="10" id="KW-0521">NADP</keyword>
<keyword evidence="15" id="KW-1015">Disulfide bond</keyword>
<evidence type="ECO:0000256" key="7">
    <source>
        <dbReference type="ARBA" id="ARBA00022679"/>
    </source>
</evidence>
<protein>
    <recommendedName>
        <fullName evidence="6">ADP-ribosyl cyclase/cyclic ADP-ribose hydrolase 1</fullName>
        <ecNumber evidence="5">2.4.99.20</ecNumber>
        <ecNumber evidence="4">3.2.2.6</ecNumber>
    </recommendedName>
    <alternativeName>
        <fullName evidence="21">2'-phospho-ADP-ribosyl cyclase</fullName>
    </alternativeName>
    <alternativeName>
        <fullName evidence="19">2'-phospho-ADP-ribosyl cyclase/2'-phospho-cyclic-ADP-ribose transferase</fullName>
    </alternativeName>
    <alternativeName>
        <fullName evidence="17">2'-phospho-cyclic-ADP-ribose transferase</fullName>
    </alternativeName>
    <alternativeName>
        <fullName evidence="20">ADP-ribosyl cyclase 1</fullName>
    </alternativeName>
    <alternativeName>
        <fullName evidence="18">Cyclic ADP-ribose hydrolase 1</fullName>
    </alternativeName>
</protein>
<evidence type="ECO:0000256" key="22">
    <source>
        <dbReference type="ARBA" id="ARBA00049238"/>
    </source>
</evidence>
<evidence type="ECO:0000256" key="2">
    <source>
        <dbReference type="ARBA" id="ARBA00005406"/>
    </source>
</evidence>
<reference evidence="23" key="2">
    <citation type="submission" date="2021-03" db="UniProtKB">
        <authorList>
            <consortium name="Ensembl"/>
        </authorList>
    </citation>
    <scope>IDENTIFICATION</scope>
</reference>
<evidence type="ECO:0000256" key="5">
    <source>
        <dbReference type="ARBA" id="ARBA00012600"/>
    </source>
</evidence>
<evidence type="ECO:0000256" key="13">
    <source>
        <dbReference type="ARBA" id="ARBA00023027"/>
    </source>
</evidence>
<evidence type="ECO:0000256" key="4">
    <source>
        <dbReference type="ARBA" id="ARBA00011982"/>
    </source>
</evidence>
<dbReference type="InParanoid" id="A0A803JBZ6"/>
<dbReference type="Gene3D" id="3.40.50.720">
    <property type="entry name" value="NAD(P)-binding Rossmann-like Domain"/>
    <property type="match status" value="2"/>
</dbReference>
<dbReference type="Ensembl" id="ENSXETT00000109411">
    <property type="protein sequence ID" value="ENSXETP00000105428"/>
    <property type="gene ID" value="ENSXETG00000034214"/>
</dbReference>
<dbReference type="GO" id="GO:0016020">
    <property type="term" value="C:membrane"/>
    <property type="evidence" value="ECO:0007669"/>
    <property type="project" value="UniProtKB-ARBA"/>
</dbReference>
<keyword evidence="9" id="KW-0378">Hydrolase</keyword>
<evidence type="ECO:0000256" key="18">
    <source>
        <dbReference type="ARBA" id="ARBA00030272"/>
    </source>
</evidence>
<dbReference type="EC" id="2.4.99.20" evidence="5"/>
<evidence type="ECO:0000256" key="8">
    <source>
        <dbReference type="ARBA" id="ARBA00022692"/>
    </source>
</evidence>
<evidence type="ECO:0000313" key="23">
    <source>
        <dbReference type="Ensembl" id="ENSXETP00000105428"/>
    </source>
</evidence>
<comment type="similarity">
    <text evidence="2">Belongs to the ADP-ribosyl cyclase family.</text>
</comment>
<dbReference type="FunCoup" id="A0A803JBZ6">
    <property type="interactions" value="630"/>
</dbReference>
<dbReference type="CDD" id="cd04759">
    <property type="entry name" value="Rib_hydrolase"/>
    <property type="match status" value="1"/>
</dbReference>